<feature type="non-terminal residue" evidence="2">
    <location>
        <position position="113"/>
    </location>
</feature>
<feature type="region of interest" description="Disordered" evidence="1">
    <location>
        <begin position="1"/>
        <end position="113"/>
    </location>
</feature>
<gene>
    <name evidence="2" type="ORF">AVDCRST_MAG23-2236</name>
</gene>
<proteinExistence type="predicted"/>
<protein>
    <submittedName>
        <fullName evidence="2">Uncharacterized protein</fullName>
    </submittedName>
</protein>
<name>A0A6J4U7B0_9SPHN</name>
<feature type="non-terminal residue" evidence="2">
    <location>
        <position position="1"/>
    </location>
</feature>
<dbReference type="EMBL" id="CADCWD010000075">
    <property type="protein sequence ID" value="CAA9542789.1"/>
    <property type="molecule type" value="Genomic_DNA"/>
</dbReference>
<accession>A0A6J4U7B0</accession>
<feature type="compositionally biased region" description="Basic and acidic residues" evidence="1">
    <location>
        <begin position="1"/>
        <end position="12"/>
    </location>
</feature>
<evidence type="ECO:0000313" key="2">
    <source>
        <dbReference type="EMBL" id="CAA9542789.1"/>
    </source>
</evidence>
<reference evidence="2" key="1">
    <citation type="submission" date="2020-02" db="EMBL/GenBank/DDBJ databases">
        <authorList>
            <person name="Meier V. D."/>
        </authorList>
    </citation>
    <scope>NUCLEOTIDE SEQUENCE</scope>
    <source>
        <strain evidence="2">AVDCRST_MAG23</strain>
    </source>
</reference>
<dbReference type="AlphaFoldDB" id="A0A6J4U7B0"/>
<feature type="compositionally biased region" description="Basic and acidic residues" evidence="1">
    <location>
        <begin position="63"/>
        <end position="98"/>
    </location>
</feature>
<organism evidence="2">
    <name type="scientific">uncultured Sphingosinicella sp</name>
    <dbReference type="NCBI Taxonomy" id="478748"/>
    <lineage>
        <taxon>Bacteria</taxon>
        <taxon>Pseudomonadati</taxon>
        <taxon>Pseudomonadota</taxon>
        <taxon>Alphaproteobacteria</taxon>
        <taxon>Sphingomonadales</taxon>
        <taxon>Sphingosinicellaceae</taxon>
        <taxon>Sphingosinicella</taxon>
        <taxon>environmental samples</taxon>
    </lineage>
</organism>
<sequence length="113" mass="13129">GRQEDQGRDVPEQAHAQRRQSDELGPGGRSVARGSRNGGDDERPRGRRGFGRRRLSEPAYRQRRIEQRRLHGAWRPDRDAVPWRGAARREERRRERQFRGAKGKAGPERKEGL</sequence>
<evidence type="ECO:0000256" key="1">
    <source>
        <dbReference type="SAM" id="MobiDB-lite"/>
    </source>
</evidence>